<proteinExistence type="predicted"/>
<feature type="transmembrane region" description="Helical" evidence="6">
    <location>
        <begin position="95"/>
        <end position="114"/>
    </location>
</feature>
<dbReference type="GO" id="GO:0005886">
    <property type="term" value="C:plasma membrane"/>
    <property type="evidence" value="ECO:0007669"/>
    <property type="project" value="UniProtKB-SubCell"/>
</dbReference>
<dbReference type="InterPro" id="IPR043428">
    <property type="entry name" value="LivM-like"/>
</dbReference>
<comment type="caution">
    <text evidence="7">The sequence shown here is derived from an EMBL/GenBank/DDBJ whole genome shotgun (WGS) entry which is preliminary data.</text>
</comment>
<evidence type="ECO:0000313" key="7">
    <source>
        <dbReference type="EMBL" id="GGC47461.1"/>
    </source>
</evidence>
<evidence type="ECO:0000256" key="6">
    <source>
        <dbReference type="SAM" id="Phobius"/>
    </source>
</evidence>
<evidence type="ECO:0000256" key="4">
    <source>
        <dbReference type="ARBA" id="ARBA00022989"/>
    </source>
</evidence>
<evidence type="ECO:0000256" key="5">
    <source>
        <dbReference type="ARBA" id="ARBA00023136"/>
    </source>
</evidence>
<keyword evidence="2" id="KW-1003">Cell membrane</keyword>
<evidence type="ECO:0000256" key="1">
    <source>
        <dbReference type="ARBA" id="ARBA00004651"/>
    </source>
</evidence>
<dbReference type="Pfam" id="PF02653">
    <property type="entry name" value="BPD_transp_2"/>
    <property type="match status" value="1"/>
</dbReference>
<dbReference type="PANTHER" id="PTHR30482:SF20">
    <property type="entry name" value="HIGH-AFFINITY BRANCHED-CHAIN AMINO ACID TRANSPORT SYSTEM PERMEASE PROTEIN LIVM"/>
    <property type="match status" value="1"/>
</dbReference>
<dbReference type="Proteomes" id="UP000637002">
    <property type="component" value="Unassembled WGS sequence"/>
</dbReference>
<keyword evidence="4 6" id="KW-1133">Transmembrane helix</keyword>
<organism evidence="7 8">
    <name type="scientific">Chelatococcus reniformis</name>
    <dbReference type="NCBI Taxonomy" id="1494448"/>
    <lineage>
        <taxon>Bacteria</taxon>
        <taxon>Pseudomonadati</taxon>
        <taxon>Pseudomonadota</taxon>
        <taxon>Alphaproteobacteria</taxon>
        <taxon>Hyphomicrobiales</taxon>
        <taxon>Chelatococcaceae</taxon>
        <taxon>Chelatococcus</taxon>
    </lineage>
</organism>
<feature type="transmembrane region" description="Helical" evidence="6">
    <location>
        <begin position="257"/>
        <end position="281"/>
    </location>
</feature>
<dbReference type="GO" id="GO:0015658">
    <property type="term" value="F:branched-chain amino acid transmembrane transporter activity"/>
    <property type="evidence" value="ECO:0007669"/>
    <property type="project" value="InterPro"/>
</dbReference>
<reference evidence="7" key="1">
    <citation type="journal article" date="2014" name="Int. J. Syst. Evol. Microbiol.">
        <title>Complete genome sequence of Corynebacterium casei LMG S-19264T (=DSM 44701T), isolated from a smear-ripened cheese.</title>
        <authorList>
            <consortium name="US DOE Joint Genome Institute (JGI-PGF)"/>
            <person name="Walter F."/>
            <person name="Albersmeier A."/>
            <person name="Kalinowski J."/>
            <person name="Ruckert C."/>
        </authorList>
    </citation>
    <scope>NUCLEOTIDE SEQUENCE</scope>
    <source>
        <strain evidence="7">CGMCC 1.12919</strain>
    </source>
</reference>
<name>A0A916TY52_9HYPH</name>
<feature type="transmembrane region" description="Helical" evidence="6">
    <location>
        <begin position="326"/>
        <end position="345"/>
    </location>
</feature>
<feature type="transmembrane region" description="Helical" evidence="6">
    <location>
        <begin position="47"/>
        <end position="66"/>
    </location>
</feature>
<feature type="transmembrane region" description="Helical" evidence="6">
    <location>
        <begin position="170"/>
        <end position="189"/>
    </location>
</feature>
<keyword evidence="3 6" id="KW-0812">Transmembrane</keyword>
<dbReference type="InterPro" id="IPR001851">
    <property type="entry name" value="ABC_transp_permease"/>
</dbReference>
<accession>A0A916TY52</accession>
<protein>
    <submittedName>
        <fullName evidence="7">Branched-chain amino acid ABC transporter permease</fullName>
    </submittedName>
</protein>
<dbReference type="EMBL" id="BMGG01000001">
    <property type="protein sequence ID" value="GGC47461.1"/>
    <property type="molecule type" value="Genomic_DNA"/>
</dbReference>
<gene>
    <name evidence="7" type="ORF">GCM10010994_03330</name>
</gene>
<feature type="transmembrane region" description="Helical" evidence="6">
    <location>
        <begin position="219"/>
        <end position="237"/>
    </location>
</feature>
<dbReference type="AlphaFoldDB" id="A0A916TY52"/>
<dbReference type="RefSeq" id="WP_188607379.1">
    <property type="nucleotide sequence ID" value="NZ_BMGG01000001.1"/>
</dbReference>
<keyword evidence="8" id="KW-1185">Reference proteome</keyword>
<feature type="transmembrane region" description="Helical" evidence="6">
    <location>
        <begin position="22"/>
        <end position="40"/>
    </location>
</feature>
<dbReference type="CDD" id="cd06581">
    <property type="entry name" value="TM_PBP1_LivM_like"/>
    <property type="match status" value="1"/>
</dbReference>
<sequence length="378" mass="40807">MHQPVKTDYSQDLRLFRTAGQVWSYAALAVFLLAAPILFGNYLLSQVVFVIIYAIVGIALIILSGYTGQVSIGHAAFLAIGAYTAAYCQKQGIPFVVYFVLAGALTGVVGYLVGLPALRLHGVYLAIATFAFAFIVEEILARWESVTNGNEGIMLALPDLFGLKLGDTGFYYLCLAVVTTIMLGAINLLRSPTGRAFVALRDSETAAKSMGVNPARYKTRSFAISAAITGLAGVLYAHKLSFISPEMFTLSLSIEFIMIVIIGGIASLRGAVFGAIFMIMVDPVLATLKDDLPGLVANVVSVLGLNGGGAQEAVARVVNAPGLKSLIFGLIIIFFIIFEPFGLAGRWEKIKLYVRLFPLYKATTFKRQKMYLKSERGR</sequence>
<comment type="subcellular location">
    <subcellularLocation>
        <location evidence="1">Cell membrane</location>
        <topology evidence="1">Multi-pass membrane protein</topology>
    </subcellularLocation>
</comment>
<feature type="transmembrane region" description="Helical" evidence="6">
    <location>
        <begin position="120"/>
        <end position="140"/>
    </location>
</feature>
<reference evidence="7" key="2">
    <citation type="submission" date="2020-09" db="EMBL/GenBank/DDBJ databases">
        <authorList>
            <person name="Sun Q."/>
            <person name="Zhou Y."/>
        </authorList>
    </citation>
    <scope>NUCLEOTIDE SEQUENCE</scope>
    <source>
        <strain evidence="7">CGMCC 1.12919</strain>
    </source>
</reference>
<evidence type="ECO:0000256" key="2">
    <source>
        <dbReference type="ARBA" id="ARBA00022475"/>
    </source>
</evidence>
<evidence type="ECO:0000256" key="3">
    <source>
        <dbReference type="ARBA" id="ARBA00022692"/>
    </source>
</evidence>
<keyword evidence="5 6" id="KW-0472">Membrane</keyword>
<evidence type="ECO:0000313" key="8">
    <source>
        <dbReference type="Proteomes" id="UP000637002"/>
    </source>
</evidence>
<dbReference type="PANTHER" id="PTHR30482">
    <property type="entry name" value="HIGH-AFFINITY BRANCHED-CHAIN AMINO ACID TRANSPORT SYSTEM PERMEASE"/>
    <property type="match status" value="1"/>
</dbReference>